<dbReference type="EMBL" id="PFBJ01000006">
    <property type="protein sequence ID" value="PIT91250.1"/>
    <property type="molecule type" value="Genomic_DNA"/>
</dbReference>
<evidence type="ECO:0000313" key="2">
    <source>
        <dbReference type="EMBL" id="PIT91250.1"/>
    </source>
</evidence>
<accession>A0A2M6WEM8</accession>
<dbReference type="Proteomes" id="UP000228809">
    <property type="component" value="Unassembled WGS sequence"/>
</dbReference>
<comment type="caution">
    <text evidence="2">The sequence shown here is derived from an EMBL/GenBank/DDBJ whole genome shotgun (WGS) entry which is preliminary data.</text>
</comment>
<name>A0A2M6WEM8_9BACT</name>
<dbReference type="AlphaFoldDB" id="A0A2M6WEM8"/>
<proteinExistence type="predicted"/>
<feature type="compositionally biased region" description="Basic and acidic residues" evidence="1">
    <location>
        <begin position="20"/>
        <end position="31"/>
    </location>
</feature>
<reference evidence="3" key="1">
    <citation type="submission" date="2017-09" db="EMBL/GenBank/DDBJ databases">
        <title>Depth-based differentiation of microbial function through sediment-hosted aquifers and enrichment of novel symbionts in the deep terrestrial subsurface.</title>
        <authorList>
            <person name="Probst A.J."/>
            <person name="Ladd B."/>
            <person name="Jarett J.K."/>
            <person name="Geller-Mcgrath D.E."/>
            <person name="Sieber C.M.K."/>
            <person name="Emerson J.B."/>
            <person name="Anantharaman K."/>
            <person name="Thomas B.C."/>
            <person name="Malmstrom R."/>
            <person name="Stieglmeier M."/>
            <person name="Klingl A."/>
            <person name="Woyke T."/>
            <person name="Ryan C.M."/>
            <person name="Banfield J.F."/>
        </authorList>
    </citation>
    <scope>NUCLEOTIDE SEQUENCE [LARGE SCALE GENOMIC DNA]</scope>
</reference>
<evidence type="ECO:0000313" key="3">
    <source>
        <dbReference type="Proteomes" id="UP000228809"/>
    </source>
</evidence>
<protein>
    <submittedName>
        <fullName evidence="2">Uncharacterized protein</fullName>
    </submittedName>
</protein>
<evidence type="ECO:0000256" key="1">
    <source>
        <dbReference type="SAM" id="MobiDB-lite"/>
    </source>
</evidence>
<gene>
    <name evidence="2" type="ORF">COU17_01320</name>
</gene>
<sequence length="241" mass="27342">MPKGEDFVDGLTPTTSSLKQDPRDADPVKLNPEVREGERVVFLTRGFITTVDESEYERVMRYSWHANIQPHGDGHFKIYAVRGRRASEGFPKGAKQYLHRFLVLAEEHPDIHVDHLDGNSLRNSLKNLAPGLPIHNKMNLRCGGSGNVPEYVGVYRFPSTAKNGNSSKPFEASFNFMGERFFCGRFATAYEAALARDTALLEEHKKWGIPPIVSNNVLNFPHEDTEEKRQCIQRVDEEIPF</sequence>
<feature type="region of interest" description="Disordered" evidence="1">
    <location>
        <begin position="1"/>
        <end position="31"/>
    </location>
</feature>
<organism evidence="2 3">
    <name type="scientific">Candidatus Kaiserbacteria bacterium CG10_big_fil_rev_8_21_14_0_10_49_17</name>
    <dbReference type="NCBI Taxonomy" id="1974609"/>
    <lineage>
        <taxon>Bacteria</taxon>
        <taxon>Candidatus Kaiseribacteriota</taxon>
    </lineage>
</organism>